<dbReference type="GO" id="GO:0015074">
    <property type="term" value="P:DNA integration"/>
    <property type="evidence" value="ECO:0007669"/>
    <property type="project" value="InterPro"/>
</dbReference>
<feature type="region of interest" description="Disordered" evidence="4">
    <location>
        <begin position="154"/>
        <end position="177"/>
    </location>
</feature>
<dbReference type="EMBL" id="BKCJ010001277">
    <property type="protein sequence ID" value="GEU40243.1"/>
    <property type="molecule type" value="Genomic_DNA"/>
</dbReference>
<keyword evidence="2" id="KW-0479">Metal-binding</keyword>
<dbReference type="Gene3D" id="3.30.420.10">
    <property type="entry name" value="Ribonuclease H-like superfamily/Ribonuclease H"/>
    <property type="match status" value="1"/>
</dbReference>
<dbReference type="PROSITE" id="PS50994">
    <property type="entry name" value="INTEGRASE"/>
    <property type="match status" value="1"/>
</dbReference>
<evidence type="ECO:0000256" key="1">
    <source>
        <dbReference type="ARBA" id="ARBA00022670"/>
    </source>
</evidence>
<feature type="region of interest" description="Disordered" evidence="4">
    <location>
        <begin position="907"/>
        <end position="968"/>
    </location>
</feature>
<proteinExistence type="predicted"/>
<dbReference type="InterPro" id="IPR054722">
    <property type="entry name" value="PolX-like_BBD"/>
</dbReference>
<dbReference type="InterPro" id="IPR012337">
    <property type="entry name" value="RNaseH-like_sf"/>
</dbReference>
<dbReference type="Pfam" id="PF07727">
    <property type="entry name" value="RVT_2"/>
    <property type="match status" value="1"/>
</dbReference>
<protein>
    <submittedName>
        <fullName evidence="6">Retrovirus-related Pol polyprotein from transposon TNT 1-94</fullName>
    </submittedName>
</protein>
<reference evidence="6" key="1">
    <citation type="journal article" date="2019" name="Sci. Rep.">
        <title>Draft genome of Tanacetum cinerariifolium, the natural source of mosquito coil.</title>
        <authorList>
            <person name="Yamashiro T."/>
            <person name="Shiraishi A."/>
            <person name="Satake H."/>
            <person name="Nakayama K."/>
        </authorList>
    </citation>
    <scope>NUCLEOTIDE SEQUENCE</scope>
</reference>
<dbReference type="PANTHER" id="PTHR42648">
    <property type="entry name" value="TRANSPOSASE, PUTATIVE-RELATED"/>
    <property type="match status" value="1"/>
</dbReference>
<feature type="region of interest" description="Disordered" evidence="4">
    <location>
        <begin position="2950"/>
        <end position="2971"/>
    </location>
</feature>
<comment type="caution">
    <text evidence="6">The sequence shown here is derived from an EMBL/GenBank/DDBJ whole genome shotgun (WGS) entry which is preliminary data.</text>
</comment>
<evidence type="ECO:0000256" key="2">
    <source>
        <dbReference type="ARBA" id="ARBA00022723"/>
    </source>
</evidence>
<dbReference type="GO" id="GO:0006508">
    <property type="term" value="P:proteolysis"/>
    <property type="evidence" value="ECO:0007669"/>
    <property type="project" value="UniProtKB-KW"/>
</dbReference>
<keyword evidence="3" id="KW-0378">Hydrolase</keyword>
<dbReference type="Pfam" id="PF13976">
    <property type="entry name" value="gag_pre-integrs"/>
    <property type="match status" value="2"/>
</dbReference>
<evidence type="ECO:0000313" key="6">
    <source>
        <dbReference type="EMBL" id="GEU40243.1"/>
    </source>
</evidence>
<feature type="region of interest" description="Disordered" evidence="4">
    <location>
        <begin position="642"/>
        <end position="683"/>
    </location>
</feature>
<dbReference type="GO" id="GO:0003676">
    <property type="term" value="F:nucleic acid binding"/>
    <property type="evidence" value="ECO:0007669"/>
    <property type="project" value="InterPro"/>
</dbReference>
<dbReference type="SUPFAM" id="SSF53098">
    <property type="entry name" value="Ribonuclease H-like"/>
    <property type="match status" value="1"/>
</dbReference>
<feature type="compositionally biased region" description="Basic and acidic residues" evidence="4">
    <location>
        <begin position="932"/>
        <end position="942"/>
    </location>
</feature>
<organism evidence="6">
    <name type="scientific">Tanacetum cinerariifolium</name>
    <name type="common">Dalmatian daisy</name>
    <name type="synonym">Chrysanthemum cinerariifolium</name>
    <dbReference type="NCBI Taxonomy" id="118510"/>
    <lineage>
        <taxon>Eukaryota</taxon>
        <taxon>Viridiplantae</taxon>
        <taxon>Streptophyta</taxon>
        <taxon>Embryophyta</taxon>
        <taxon>Tracheophyta</taxon>
        <taxon>Spermatophyta</taxon>
        <taxon>Magnoliopsida</taxon>
        <taxon>eudicotyledons</taxon>
        <taxon>Gunneridae</taxon>
        <taxon>Pentapetalae</taxon>
        <taxon>asterids</taxon>
        <taxon>campanulids</taxon>
        <taxon>Asterales</taxon>
        <taxon>Asteraceae</taxon>
        <taxon>Asteroideae</taxon>
        <taxon>Anthemideae</taxon>
        <taxon>Anthemidinae</taxon>
        <taxon>Tanacetum</taxon>
    </lineage>
</organism>
<evidence type="ECO:0000256" key="3">
    <source>
        <dbReference type="ARBA" id="ARBA00022801"/>
    </source>
</evidence>
<feature type="region of interest" description="Disordered" evidence="4">
    <location>
        <begin position="252"/>
        <end position="272"/>
    </location>
</feature>
<dbReference type="InterPro" id="IPR039537">
    <property type="entry name" value="Retrotran_Ty1/copia-like"/>
</dbReference>
<dbReference type="InterPro" id="IPR036397">
    <property type="entry name" value="RNaseH_sf"/>
</dbReference>
<accession>A0A6L2JTC2</accession>
<feature type="region of interest" description="Disordered" evidence="4">
    <location>
        <begin position="279"/>
        <end position="298"/>
    </location>
</feature>
<feature type="compositionally biased region" description="Polar residues" evidence="4">
    <location>
        <begin position="660"/>
        <end position="683"/>
    </location>
</feature>
<feature type="compositionally biased region" description="Basic and acidic residues" evidence="4">
    <location>
        <begin position="1460"/>
        <end position="1473"/>
    </location>
</feature>
<dbReference type="PANTHER" id="PTHR42648:SF18">
    <property type="entry name" value="RETROTRANSPOSON, UNCLASSIFIED-LIKE PROTEIN"/>
    <property type="match status" value="1"/>
</dbReference>
<dbReference type="Pfam" id="PF25597">
    <property type="entry name" value="SH3_retrovirus"/>
    <property type="match status" value="2"/>
</dbReference>
<evidence type="ECO:0000256" key="4">
    <source>
        <dbReference type="SAM" id="MobiDB-lite"/>
    </source>
</evidence>
<dbReference type="Pfam" id="PF22936">
    <property type="entry name" value="Pol_BBD"/>
    <property type="match status" value="2"/>
</dbReference>
<dbReference type="Pfam" id="PF00665">
    <property type="entry name" value="rve"/>
    <property type="match status" value="1"/>
</dbReference>
<sequence>MEQYLTHTDYALWEVIVNGDAPTAIASVSGGAEATVPLKTTTEKITRRNELKAKSTLLLAILDEHLLKFHGIKNGKTLWEAIKTIFGGKKESKKMQKTILKKQYENFVSLRSKGLDKTYDRFQKLISQLEIHDTLSMDDMYNNLKVYEAEIKGQSSSSPNSQNMAFVSSDNTGSTNKAVNTAHDVSAASSQGQAFASTYADDVMYKAGKGYHAVPPPYTRNFMPPRPDLSFVELDDSFFKSAISESITSVHETKTSTSKTSKESIEKPKTVRPSAPIIKDWESDSDDDCEIRPSIEQNKPRKSVLKMRVRLLVKGNDTNLGKVPVNAAKQSSPRVTTSTSTARYVDTAANRPTVNGTKPSSNVIHKSHSPLRRTFNQRTTPKNSNLKETVNVNNVTTVGTKAVVSAVQGNRENAVKFSACCTWRPTGNVIDHISKDNGNSQYTLKDQGIFDIECSRHMTRNKSFLTDYQEIDGGFVAFEGSPKGGKISRKGKIRTGKLDFEDNRVLVTKPHNKTPYELLIGRTPNLDFMKPFGCPITILNTLDHLGKFKGKADEGFLVGYSVNSKAFRVFNSRTRRVEENLHIKFLENKPNVAGRGPEWLFDIDSLTYSMNYEPVTTGNQTYNDVVLKAQRIRMLVRYQTKGDDSVSKGSGIDDQEKTDSSTQDVGTAKPSINTASTNINTGSLNINTVGPSDPSMPCLEETNIFDDVYDDREVGTKANINNLELSTIDKDDILLVQVYVDDIIFGSTKKSLCDEFEQMMHTRFQMSSMRELTFFLGLQVKQKDDRIFISQDKYVADILKKFDFTTVKTANPPMVHNKTLIKDSKAEDVDVHLYSLIIGSLMYLIASRPDIMFAVCTYVRFQVTPKISHLHAVKRVFRYLKGQPKLGLWYPRDSPFDLEDLAAVSLHQKTQTPRRNKRGRDTEIPQSSGPLGREDSMEHQDELTDFVPPTPYDSPLSRGHTPGSDEDCLRLGDQKVAKESQKIGKEAKGKNSREEAFQDCGETKVFDYTTAAEKDVNAAEPVSTAGDAVNAASVILDVSAVDPSTSAAGPSTSTAEDIFEDEMTTMADTLMAIRSTRPRTTSIVIHDVEEEPRRPTSPPKFKREQRIARKKATKQETKDVALIEQMEEVYARINADALLAERLQQEEREQFTVDEQARMLVDLIAERKRFFAAQRAKQVRNKPPTKAQLRNKMVTYLKHMGKYTHNQLKSKSFKKIQVLYEREHKWINDFVPIDFEEVNDSKQQAEKSKKRSRVDHDKQCVKKQKLKEDDAEKEELRACLDIVPLDDIAINVESLATKYLIVDWKTHTLTEHIMYYQIIRANGSSKNYKILTEMCDDFDRQDITDLYRLVKSSDEDVIWKAQQDYNLISWRLFDSCGVHESQDEIDYRCSKLNQGNRGSKFITGWTIQTSLWKNTSGSRKKKLENVGKCLTGKLLSMVGSGMMKTFSTSDPLKLNSQPNDFKRDSENDNEKVNKPLFPSPEPTVSCIDDLDFFKDFENEFPAIVYNDALTSKSDFSTEPTLCPQHIDKFDLNGETSLSEYDEVEQSVLYFNDLFPFNIPDDLKSEKGNGIPFELKRYYKDGDCARMLQRPRTECLKFYNLCTILVDFTNMAIPPRDQRHQYLRYEGFQYTDADIADFKTRLARIYKREIHRVQGQSVFTSRAWRQLFDIRGPLVHELNMKFFSTFRFGEAVLDLDTLGTLQFQLGRVRRRMSWREFTLDLGLDSAEEMQTTGFVSYGLGPKDTLTFLFLVQGNPQHALKDKGVIDSGCSRHMTWNMSYLLDIEVIYEGYIAFGGNTKGGKIIGKVKIRTGKLDFDDVYFVKELKFNLFSVSQMCDKKNSVLFTDTECIVLSSDFKLPDDNHATLDESNLWHRRLGHMNFKTMNKLVKGILSCADNHPPMLEKDMYDSWKSRMELYMLNRQHGRMILESVENGLPPEVYALVSTHKVAKELWERIQMLMQGTSLTKQERECKLYDEFDKFAYRKGESRRDFYLRFLLLLNYMNIYNMKQEQFQVNTKFLNTLPPKWSKFVNDVKLVRDLHTTNVDQLHAYLGQHEYHANEVWLMHERTSDPLALVTHLQMNKSTYQQHQQSYHQHQFQPQASTYQSSQYATPYHPPQAMSKQCTKPKRKRDEEWFKDKVLLVQAQANGQVLQEEELEFLADPGIAKTSSTQYVVTNNAAYQANDLDAYDSDCDELSLAKIALMANLPHYGSDNLAEETLLLDDKSRSKMLKKQNKPIMSEKKVITKPVDYAALNQLSKDFETRFVPHAELSAKQAFWSRYSMQSEEPNLSSSTTIVEVSKELPKVNMVNSSLKKLKFHLASFDMVVKERTTTTTITEGTWGFKHTKACFRDDIIPFVKVLKELFNSFDQFLIDELTEVQNVFHQMEQAVEQHCVEKNKFQDKMKNILKNNDRLLELAINVDIVNIVVHAHVNFACKTVNVALKETLRKLKGKAVATEAITLHPIDPELLKIDVSPLAPKLRNNRTAHTDYLRHTQEETTTLREIVESERLLNPLNTSLDYALGNVCPLTRIATTTIVPLREPIPIESNTYKLVVTLVYSRKSKAAKKKVLVSNPKVVQIVLWYLDFECSKHMTRDRSQLINFVHKFLGMVKFKNDHVAKIMGYGDYKIGNVTILRVYFVEGLGHNLFSVGQFCDSDLEVTFCQHTCFIHNLDGVDLLTGSRENNLYTLPLQDMMASSLICLLSKAFKTKSWLWHRRLSHLNFSAINQLARHGLVRGLPKLKFEKDHLCSACAMDKSTKKSHKPKSKDTNQEKLYLLHMDLCGPMRVESINGKKYILVIVDAYSRFTWVKFLRSKDEAPDFIIKFLKMIQVRLKVPIHRIRTDNETMFFNQTLREYYEEVGISHETSVARSPQQNCVVERRNRTLRKLQLKADIGIFIGYAPTKKAFQIYNRRTRRIVDTLHVDFDELTTMAFKQSSSGPALNEMTPATIIQADSTGSPSSTTVDQDAPSPSKSHKIAEIQSSVIPQDVEEDNLDIEVAHMGDDPLFGIPILEVTSAQSSSTVSPHLIVQPDHQIPQHNSKWTKDHLLQNIIGQLSRPVSTQLQLHEQALFCYYDAFLTSVEPKTYKEALPQSC</sequence>
<dbReference type="InterPro" id="IPR001584">
    <property type="entry name" value="Integrase_cat-core"/>
</dbReference>
<feature type="domain" description="Integrase catalytic" evidence="5">
    <location>
        <begin position="2758"/>
        <end position="2953"/>
    </location>
</feature>
<keyword evidence="1" id="KW-0645">Protease</keyword>
<feature type="compositionally biased region" description="Polar residues" evidence="4">
    <location>
        <begin position="2950"/>
        <end position="2970"/>
    </location>
</feature>
<dbReference type="InterPro" id="IPR013103">
    <property type="entry name" value="RVT_2"/>
</dbReference>
<dbReference type="GO" id="GO:0008233">
    <property type="term" value="F:peptidase activity"/>
    <property type="evidence" value="ECO:0007669"/>
    <property type="project" value="UniProtKB-KW"/>
</dbReference>
<gene>
    <name evidence="6" type="ORF">Tci_012221</name>
</gene>
<dbReference type="InterPro" id="IPR025724">
    <property type="entry name" value="GAG-pre-integrase_dom"/>
</dbReference>
<dbReference type="GO" id="GO:0046872">
    <property type="term" value="F:metal ion binding"/>
    <property type="evidence" value="ECO:0007669"/>
    <property type="project" value="UniProtKB-KW"/>
</dbReference>
<dbReference type="Pfam" id="PF14223">
    <property type="entry name" value="Retrotran_gag_2"/>
    <property type="match status" value="1"/>
</dbReference>
<feature type="compositionally biased region" description="Basic and acidic residues" evidence="4">
    <location>
        <begin position="260"/>
        <end position="269"/>
    </location>
</feature>
<evidence type="ECO:0000259" key="5">
    <source>
        <dbReference type="PROSITE" id="PS50994"/>
    </source>
</evidence>
<dbReference type="InterPro" id="IPR057670">
    <property type="entry name" value="SH3_retrovirus"/>
</dbReference>
<feature type="region of interest" description="Disordered" evidence="4">
    <location>
        <begin position="1455"/>
        <end position="1477"/>
    </location>
</feature>
<name>A0A6L2JTC2_TANCI</name>